<gene>
    <name evidence="6" type="ORF">COHA_008469</name>
</gene>
<comment type="similarity">
    <text evidence="3">Belongs to the calcineurin regulatory subunit family.</text>
</comment>
<dbReference type="PANTHER" id="PTHR23056">
    <property type="entry name" value="CALCINEURIN B"/>
    <property type="match status" value="1"/>
</dbReference>
<dbReference type="Proteomes" id="UP001205105">
    <property type="component" value="Unassembled WGS sequence"/>
</dbReference>
<keyword evidence="7" id="KW-1185">Reference proteome</keyword>
<accession>A0AAD5DK59</accession>
<dbReference type="GO" id="GO:0019722">
    <property type="term" value="P:calcium-mediated signaling"/>
    <property type="evidence" value="ECO:0007669"/>
    <property type="project" value="InterPro"/>
</dbReference>
<protein>
    <recommendedName>
        <fullName evidence="5">EF-hand domain-containing protein</fullName>
    </recommendedName>
</protein>
<dbReference type="InterPro" id="IPR018247">
    <property type="entry name" value="EF_Hand_1_Ca_BS"/>
</dbReference>
<dbReference type="PANTHER" id="PTHR23056:SF110">
    <property type="entry name" value="CALMODULIN"/>
    <property type="match status" value="1"/>
</dbReference>
<evidence type="ECO:0000256" key="2">
    <source>
        <dbReference type="ARBA" id="ARBA00022837"/>
    </source>
</evidence>
<dbReference type="GO" id="GO:0005509">
    <property type="term" value="F:calcium ion binding"/>
    <property type="evidence" value="ECO:0007669"/>
    <property type="project" value="InterPro"/>
</dbReference>
<dbReference type="InterPro" id="IPR011992">
    <property type="entry name" value="EF-hand-dom_pair"/>
</dbReference>
<evidence type="ECO:0000256" key="4">
    <source>
        <dbReference type="SAM" id="MobiDB-lite"/>
    </source>
</evidence>
<evidence type="ECO:0000313" key="7">
    <source>
        <dbReference type="Proteomes" id="UP001205105"/>
    </source>
</evidence>
<proteinExistence type="inferred from homology"/>
<feature type="domain" description="EF-hand" evidence="5">
    <location>
        <begin position="85"/>
        <end position="120"/>
    </location>
</feature>
<evidence type="ECO:0000313" key="6">
    <source>
        <dbReference type="EMBL" id="KAI7837676.1"/>
    </source>
</evidence>
<reference evidence="6" key="1">
    <citation type="submission" date="2020-11" db="EMBL/GenBank/DDBJ databases">
        <title>Chlorella ohadii genome sequencing and assembly.</title>
        <authorList>
            <person name="Murik O."/>
            <person name="Treves H."/>
            <person name="Kedem I."/>
            <person name="Shotland Y."/>
            <person name="Kaplan A."/>
        </authorList>
    </citation>
    <scope>NUCLEOTIDE SEQUENCE</scope>
    <source>
        <strain evidence="6">1</strain>
    </source>
</reference>
<dbReference type="EMBL" id="JADXDR010000145">
    <property type="protein sequence ID" value="KAI7837676.1"/>
    <property type="molecule type" value="Genomic_DNA"/>
</dbReference>
<dbReference type="PROSITE" id="PS50222">
    <property type="entry name" value="EF_HAND_2"/>
    <property type="match status" value="3"/>
</dbReference>
<feature type="domain" description="EF-hand" evidence="5">
    <location>
        <begin position="167"/>
        <end position="202"/>
    </location>
</feature>
<dbReference type="FunFam" id="1.10.238.10:FF:000073">
    <property type="entry name" value="calcineurin B-like protein 3"/>
    <property type="match status" value="1"/>
</dbReference>
<sequence>MGCAYSAPAVAEPPPNRANSGLRKVQNAPTPADPDSPEALARDTYFTRDEVLALRELYTKLSNELHQDNLIHKDEFMWALFKANKDNLFAERVFTLFDIKHNQVIEFGEFVRSLSVFHPHAPLVEKAKFAFRIYDIDATGRIERPELKRFLVALMADNPDVDLDEVALDDIVDQTFNEMDLTKDGVINPEEWLALVQRNPDVISFMTLPVLTEVCKRWPTPKKAGPPPPPQPQQRVWEQ</sequence>
<dbReference type="SMART" id="SM00054">
    <property type="entry name" value="EFh"/>
    <property type="match status" value="3"/>
</dbReference>
<feature type="domain" description="EF-hand" evidence="5">
    <location>
        <begin position="122"/>
        <end position="157"/>
    </location>
</feature>
<dbReference type="Gene3D" id="1.10.238.10">
    <property type="entry name" value="EF-hand"/>
    <property type="match status" value="1"/>
</dbReference>
<dbReference type="GO" id="GO:0019900">
    <property type="term" value="F:kinase binding"/>
    <property type="evidence" value="ECO:0007669"/>
    <property type="project" value="InterPro"/>
</dbReference>
<dbReference type="PRINTS" id="PR00450">
    <property type="entry name" value="RECOVERIN"/>
</dbReference>
<evidence type="ECO:0000256" key="1">
    <source>
        <dbReference type="ARBA" id="ARBA00022737"/>
    </source>
</evidence>
<dbReference type="CDD" id="cd00051">
    <property type="entry name" value="EFh"/>
    <property type="match status" value="1"/>
</dbReference>
<name>A0AAD5DK59_9CHLO</name>
<keyword evidence="2" id="KW-0106">Calcium</keyword>
<comment type="caution">
    <text evidence="6">The sequence shown here is derived from an EMBL/GenBank/DDBJ whole genome shotgun (WGS) entry which is preliminary data.</text>
</comment>
<evidence type="ECO:0000256" key="3">
    <source>
        <dbReference type="ARBA" id="ARBA00023774"/>
    </source>
</evidence>
<feature type="region of interest" description="Disordered" evidence="4">
    <location>
        <begin position="1"/>
        <end position="39"/>
    </location>
</feature>
<keyword evidence="1" id="KW-0677">Repeat</keyword>
<dbReference type="InterPro" id="IPR045198">
    <property type="entry name" value="CNBL1-10"/>
</dbReference>
<dbReference type="InterPro" id="IPR002048">
    <property type="entry name" value="EF_hand_dom"/>
</dbReference>
<feature type="region of interest" description="Disordered" evidence="4">
    <location>
        <begin position="219"/>
        <end position="239"/>
    </location>
</feature>
<dbReference type="Pfam" id="PF13499">
    <property type="entry name" value="EF-hand_7"/>
    <property type="match status" value="1"/>
</dbReference>
<organism evidence="6 7">
    <name type="scientific">Chlorella ohadii</name>
    <dbReference type="NCBI Taxonomy" id="2649997"/>
    <lineage>
        <taxon>Eukaryota</taxon>
        <taxon>Viridiplantae</taxon>
        <taxon>Chlorophyta</taxon>
        <taxon>core chlorophytes</taxon>
        <taxon>Trebouxiophyceae</taxon>
        <taxon>Chlorellales</taxon>
        <taxon>Chlorellaceae</taxon>
        <taxon>Chlorella clade</taxon>
        <taxon>Chlorella</taxon>
    </lineage>
</organism>
<dbReference type="AlphaFoldDB" id="A0AAD5DK59"/>
<dbReference type="SUPFAM" id="SSF47473">
    <property type="entry name" value="EF-hand"/>
    <property type="match status" value="1"/>
</dbReference>
<dbReference type="PROSITE" id="PS00018">
    <property type="entry name" value="EF_HAND_1"/>
    <property type="match status" value="1"/>
</dbReference>
<evidence type="ECO:0000259" key="5">
    <source>
        <dbReference type="PROSITE" id="PS50222"/>
    </source>
</evidence>